<dbReference type="EMBL" id="LWUJ01000005">
    <property type="protein sequence ID" value="OAL10796.1"/>
    <property type="molecule type" value="Genomic_DNA"/>
</dbReference>
<evidence type="ECO:0000313" key="1">
    <source>
        <dbReference type="EMBL" id="OAL10796.1"/>
    </source>
</evidence>
<protein>
    <submittedName>
        <fullName evidence="1">Uncharacterized protein</fullName>
    </submittedName>
</protein>
<sequence>MRTPKWLIEFVNSSKQKYLKLLEGLEEEQIPLEKKVLAREIGIELQTVENELIKAIGNLNLRWFDNEGYTNKNNT</sequence>
<reference evidence="2" key="1">
    <citation type="submission" date="2016-04" db="EMBL/GenBank/DDBJ databases">
        <authorList>
            <person name="Quiroz-Castaneda R.E."/>
            <person name="Martinez-Ocampo F."/>
        </authorList>
    </citation>
    <scope>NUCLEOTIDE SEQUENCE [LARGE SCALE GENOMIC DNA]</scope>
    <source>
        <strain evidence="2">INIFAP01</strain>
    </source>
</reference>
<organism evidence="1 2">
    <name type="scientific">Candidatus Mycoplasma haematobovis</name>
    <dbReference type="NCBI Taxonomy" id="432608"/>
    <lineage>
        <taxon>Bacteria</taxon>
        <taxon>Bacillati</taxon>
        <taxon>Mycoplasmatota</taxon>
        <taxon>Mollicutes</taxon>
        <taxon>Mycoplasmataceae</taxon>
        <taxon>Mycoplasma</taxon>
    </lineage>
</organism>
<accession>A0A1A9QFS2</accession>
<name>A0A1A9QFS2_9MOLU</name>
<dbReference type="Proteomes" id="UP000077623">
    <property type="component" value="Unassembled WGS sequence"/>
</dbReference>
<dbReference type="RefSeq" id="WP_187149650.1">
    <property type="nucleotide sequence ID" value="NZ_LWUJ01000005.1"/>
</dbReference>
<comment type="caution">
    <text evidence="1">The sequence shown here is derived from an EMBL/GenBank/DDBJ whole genome shotgun (WGS) entry which is preliminary data.</text>
</comment>
<dbReference type="AlphaFoldDB" id="A0A1A9QFS2"/>
<keyword evidence="2" id="KW-1185">Reference proteome</keyword>
<gene>
    <name evidence="1" type="ORF">A6V39_05770</name>
</gene>
<evidence type="ECO:0000313" key="2">
    <source>
        <dbReference type="Proteomes" id="UP000077623"/>
    </source>
</evidence>
<proteinExistence type="predicted"/>